<proteinExistence type="predicted"/>
<dbReference type="GO" id="GO:0050998">
    <property type="term" value="F:nitric-oxide synthase binding"/>
    <property type="evidence" value="ECO:0007669"/>
    <property type="project" value="TreeGrafter"/>
</dbReference>
<accession>A0A8T0BFA7</accession>
<feature type="region of interest" description="Disordered" evidence="7">
    <location>
        <begin position="458"/>
        <end position="479"/>
    </location>
</feature>
<dbReference type="AlphaFoldDB" id="A0A8T0BFA7"/>
<dbReference type="PANTHER" id="PTHR11232:SF76">
    <property type="entry name" value="CARBOXYL-TERMINAL PDZ LIGAND OF NEURONAL NITRIC OXIDE SYNTHASE PROTEIN"/>
    <property type="match status" value="1"/>
</dbReference>
<evidence type="ECO:0000256" key="2">
    <source>
        <dbReference type="ARBA" id="ARBA00054402"/>
    </source>
</evidence>
<organism evidence="9 10">
    <name type="scientific">Silurus meridionalis</name>
    <name type="common">Southern catfish</name>
    <name type="synonym">Silurus soldatovi meridionalis</name>
    <dbReference type="NCBI Taxonomy" id="175797"/>
    <lineage>
        <taxon>Eukaryota</taxon>
        <taxon>Metazoa</taxon>
        <taxon>Chordata</taxon>
        <taxon>Craniata</taxon>
        <taxon>Vertebrata</taxon>
        <taxon>Euteleostomi</taxon>
        <taxon>Actinopterygii</taxon>
        <taxon>Neopterygii</taxon>
        <taxon>Teleostei</taxon>
        <taxon>Ostariophysi</taxon>
        <taxon>Siluriformes</taxon>
        <taxon>Siluridae</taxon>
        <taxon>Silurus</taxon>
    </lineage>
</organism>
<comment type="caution">
    <text evidence="9">The sequence shown here is derived from an EMBL/GenBank/DDBJ whole genome shotgun (WGS) entry which is preliminary data.</text>
</comment>
<sequence length="479" mass="54176">MSALDYMSHRTPLSFLNITRRGKGCSHKTAGCVSGSRRRFLELFGSAATRGFLQRLRLDSISLTTLARTMPEKTKYNLVDDSDDGFQCGITFQVKFIGTLDIVRPQSRLDILAAMRRVRYEFKVKNIKKMKVSLVVAVDGVKVVLQKKKKNACSWDESHVTLAQDPIYRIFYVSHDSQDLKIFSYIAKDKKSNVFRCNVFKSKRKSQAMRIVQTVGQAFEVCHKQSLDTVDEWLVKCKEERGEGEEEEEEEEEDTPDAETNPDETMQKTDTKVSEDAVVEIEPSGLVSPVPERLSLSHRVQLLRKQLKQQEQKSQAASAQAALLQQQLCLEARARTEAQVRAQQLLQQNGELLQHLSMLIKHIQELELRTHSSSSAMGSQDSLLEIALRDNVPRFSPSKKPNVVHLDPFDFFPNSSSGEKKPEQDRDSGQGPDEERSESSPTEASFFCTLELPGFRESGIASGYESNTDESDDRESWGQ</sequence>
<dbReference type="Proteomes" id="UP000606274">
    <property type="component" value="Unassembled WGS sequence"/>
</dbReference>
<evidence type="ECO:0000256" key="5">
    <source>
        <dbReference type="ARBA" id="ARBA00075107"/>
    </source>
</evidence>
<keyword evidence="10" id="KW-1185">Reference proteome</keyword>
<comment type="function">
    <text evidence="2">Adapter protein involved in neuronal nitric-oxide (NO) synthesis regulation via its association with nNOS/NOS1. The complex formed with NOS1 and synapsins is necessary for specific NO and synapsin functions at a presynaptic level. Mediates an indirect interaction between NOS1 and RASD1 leading to enhance the ability of NOS1 to activate RASD1. Competes with DLG4 for interaction with NOS1, possibly affecting NOS1 activity by regulating the interaction between NOS1 and DLG4. In kidney podocytes, plays a role in podosomes and filopodia formation through CDC42 activation.</text>
</comment>
<evidence type="ECO:0000256" key="3">
    <source>
        <dbReference type="ARBA" id="ARBA00067706"/>
    </source>
</evidence>
<dbReference type="FunFam" id="2.30.29.30:FF:000124">
    <property type="entry name" value="carboxyl-terminal PDZ ligand of neuronal nitric oxide synthase protein-like"/>
    <property type="match status" value="1"/>
</dbReference>
<gene>
    <name evidence="9" type="ORF">HF521_019136</name>
</gene>
<evidence type="ECO:0000256" key="4">
    <source>
        <dbReference type="ARBA" id="ARBA00075003"/>
    </source>
</evidence>
<keyword evidence="1 6" id="KW-0175">Coiled coil</keyword>
<reference evidence="9" key="1">
    <citation type="submission" date="2020-08" db="EMBL/GenBank/DDBJ databases">
        <title>Chromosome-level assembly of Southern catfish (Silurus meridionalis) provides insights into visual adaptation to the nocturnal and benthic lifestyles.</title>
        <authorList>
            <person name="Zhang Y."/>
            <person name="Wang D."/>
            <person name="Peng Z."/>
        </authorList>
    </citation>
    <scope>NUCLEOTIDE SEQUENCE</scope>
    <source>
        <strain evidence="9">SWU-2019-XX</strain>
        <tissue evidence="9">Muscle</tissue>
    </source>
</reference>
<evidence type="ECO:0000256" key="7">
    <source>
        <dbReference type="SAM" id="MobiDB-lite"/>
    </source>
</evidence>
<evidence type="ECO:0000256" key="1">
    <source>
        <dbReference type="ARBA" id="ARBA00023054"/>
    </source>
</evidence>
<evidence type="ECO:0000313" key="9">
    <source>
        <dbReference type="EMBL" id="KAF7705882.1"/>
    </source>
</evidence>
<name>A0A8T0BFA7_SILME</name>
<dbReference type="PANTHER" id="PTHR11232">
    <property type="entry name" value="PHOSPHOTYROSINE INTERACTION DOMAIN-CONTAINING FAMILY MEMBER"/>
    <property type="match status" value="1"/>
</dbReference>
<dbReference type="SMART" id="SM00462">
    <property type="entry name" value="PTB"/>
    <property type="match status" value="1"/>
</dbReference>
<dbReference type="InterPro" id="IPR051133">
    <property type="entry name" value="Adapter_Engulfment-Domain"/>
</dbReference>
<feature type="region of interest" description="Disordered" evidence="7">
    <location>
        <begin position="239"/>
        <end position="274"/>
    </location>
</feature>
<feature type="domain" description="PID" evidence="8">
    <location>
        <begin position="89"/>
        <end position="232"/>
    </location>
</feature>
<evidence type="ECO:0000256" key="6">
    <source>
        <dbReference type="SAM" id="Coils"/>
    </source>
</evidence>
<feature type="compositionally biased region" description="Acidic residues" evidence="7">
    <location>
        <begin position="242"/>
        <end position="262"/>
    </location>
</feature>
<dbReference type="Pfam" id="PF00640">
    <property type="entry name" value="PID"/>
    <property type="match status" value="1"/>
</dbReference>
<dbReference type="InterPro" id="IPR006020">
    <property type="entry name" value="PTB/PI_dom"/>
</dbReference>
<dbReference type="EMBL" id="JABFDY010000006">
    <property type="protein sequence ID" value="KAF7705882.1"/>
    <property type="molecule type" value="Genomic_DNA"/>
</dbReference>
<feature type="region of interest" description="Disordered" evidence="7">
    <location>
        <begin position="397"/>
        <end position="444"/>
    </location>
</feature>
<dbReference type="InterPro" id="IPR011993">
    <property type="entry name" value="PH-like_dom_sf"/>
</dbReference>
<dbReference type="PROSITE" id="PS01179">
    <property type="entry name" value="PID"/>
    <property type="match status" value="1"/>
</dbReference>
<feature type="coiled-coil region" evidence="6">
    <location>
        <begin position="293"/>
        <end position="327"/>
    </location>
</feature>
<evidence type="ECO:0000259" key="8">
    <source>
        <dbReference type="PROSITE" id="PS01179"/>
    </source>
</evidence>
<feature type="compositionally biased region" description="Basic and acidic residues" evidence="7">
    <location>
        <begin position="418"/>
        <end position="438"/>
    </location>
</feature>
<dbReference type="SUPFAM" id="SSF50729">
    <property type="entry name" value="PH domain-like"/>
    <property type="match status" value="1"/>
</dbReference>
<dbReference type="Gene3D" id="2.30.29.30">
    <property type="entry name" value="Pleckstrin-homology domain (PH domain)/Phosphotyrosine-binding domain (PTB)"/>
    <property type="match status" value="1"/>
</dbReference>
<evidence type="ECO:0000313" key="10">
    <source>
        <dbReference type="Proteomes" id="UP000606274"/>
    </source>
</evidence>
<protein>
    <recommendedName>
        <fullName evidence="3">Carboxyl-terminal PDZ ligand of neuronal nitric oxide synthase protein</fullName>
    </recommendedName>
    <alternativeName>
        <fullName evidence="5">C-terminal PDZ ligand of neuronal nitric oxide synthase protein</fullName>
    </alternativeName>
    <alternativeName>
        <fullName evidence="4">Nitric oxide synthase 1 adaptor protein</fullName>
    </alternativeName>
</protein>
<feature type="compositionally biased region" description="Basic and acidic residues" evidence="7">
    <location>
        <begin position="265"/>
        <end position="274"/>
    </location>
</feature>